<keyword evidence="6" id="KW-0862">Zinc</keyword>
<evidence type="ECO:0000256" key="3">
    <source>
        <dbReference type="ARBA" id="ARBA00001954"/>
    </source>
</evidence>
<dbReference type="AlphaFoldDB" id="A0A222ENU0"/>
<dbReference type="GO" id="GO:0016857">
    <property type="term" value="F:racemase and epimerase activity, acting on carbohydrates and derivatives"/>
    <property type="evidence" value="ECO:0007669"/>
    <property type="project" value="InterPro"/>
</dbReference>
<evidence type="ECO:0000256" key="5">
    <source>
        <dbReference type="ARBA" id="ARBA00022723"/>
    </source>
</evidence>
<evidence type="ECO:0000256" key="1">
    <source>
        <dbReference type="ARBA" id="ARBA00001936"/>
    </source>
</evidence>
<dbReference type="RefSeq" id="WP_094048254.1">
    <property type="nucleotide sequence ID" value="NZ_CP022535.1"/>
</dbReference>
<dbReference type="GO" id="GO:0046496">
    <property type="term" value="P:nicotinamide nucleotide metabolic process"/>
    <property type="evidence" value="ECO:0007669"/>
    <property type="project" value="UniProtKB-ARBA"/>
</dbReference>
<reference evidence="11 12" key="1">
    <citation type="submission" date="2017-07" db="EMBL/GenBank/DDBJ databases">
        <title>Complete genome sequence of Spiroplasma corruscae EC-1 (DSM 19793).</title>
        <authorList>
            <person name="Tsai Y.-M."/>
            <person name="Lo W.-S."/>
            <person name="Kuo C.-H."/>
        </authorList>
    </citation>
    <scope>NUCLEOTIDE SEQUENCE [LARGE SCALE GENOMIC DNA]</scope>
    <source>
        <strain evidence="11 12">EC-1</strain>
    </source>
</reference>
<dbReference type="Gene3D" id="3.20.20.70">
    <property type="entry name" value="Aldolase class I"/>
    <property type="match status" value="1"/>
</dbReference>
<dbReference type="Pfam" id="PF00834">
    <property type="entry name" value="Ribul_P_3_epim"/>
    <property type="match status" value="1"/>
</dbReference>
<dbReference type="EMBL" id="CP022535">
    <property type="protein sequence ID" value="ASP27954.1"/>
    <property type="molecule type" value="Genomic_DNA"/>
</dbReference>
<dbReference type="InterPro" id="IPR011060">
    <property type="entry name" value="RibuloseP-bd_barrel"/>
</dbReference>
<keyword evidence="5" id="KW-0479">Metal-binding</keyword>
<keyword evidence="8" id="KW-0464">Manganese</keyword>
<sequence length="227" mass="26123">MSNKIAAASILTANFLELNKELNKLKDSKVKWIHYDVMDYNFVPNLSFGTKILKDICDNFNFNIDIHFMVRLDDKWCVNNYLDSFYHNNVKQFTFHIESILENKMKLISNYCKEKGINFSIAINPDTDVQKLTSYLEIIDNVLVMSVNPGFGGQSFIINTLKKIEQLYKIRQKNHLSYSIQVDGGINNQTIDIVKKAGADVLVAGSYLLNNNLSIDEIKKRVIEIEK</sequence>
<comment type="subunit">
    <text evidence="4">Homodimer.</text>
</comment>
<dbReference type="GO" id="GO:1901135">
    <property type="term" value="P:carbohydrate derivative metabolic process"/>
    <property type="evidence" value="ECO:0007669"/>
    <property type="project" value="UniProtKB-ARBA"/>
</dbReference>
<dbReference type="SUPFAM" id="SSF51366">
    <property type="entry name" value="Ribulose-phoshate binding barrel"/>
    <property type="match status" value="1"/>
</dbReference>
<evidence type="ECO:0000256" key="6">
    <source>
        <dbReference type="ARBA" id="ARBA00022833"/>
    </source>
</evidence>
<comment type="cofactor">
    <cofactor evidence="2">
        <name>Zn(2+)</name>
        <dbReference type="ChEBI" id="CHEBI:29105"/>
    </cofactor>
</comment>
<name>A0A222ENU0_9MOLU</name>
<dbReference type="GO" id="GO:0005975">
    <property type="term" value="P:carbohydrate metabolic process"/>
    <property type="evidence" value="ECO:0007669"/>
    <property type="project" value="InterPro"/>
</dbReference>
<protein>
    <submittedName>
        <fullName evidence="11">Ribulose-phosphate 3-epimerase</fullName>
    </submittedName>
</protein>
<evidence type="ECO:0000256" key="4">
    <source>
        <dbReference type="ARBA" id="ARBA00011738"/>
    </source>
</evidence>
<comment type="cofactor">
    <cofactor evidence="3">
        <name>Fe(2+)</name>
        <dbReference type="ChEBI" id="CHEBI:29033"/>
    </cofactor>
</comment>
<dbReference type="NCBIfam" id="NF004076">
    <property type="entry name" value="PRK05581.1-4"/>
    <property type="match status" value="1"/>
</dbReference>
<dbReference type="PROSITE" id="PS01085">
    <property type="entry name" value="RIBUL_P_3_EPIMER_1"/>
    <property type="match status" value="1"/>
</dbReference>
<evidence type="ECO:0000256" key="2">
    <source>
        <dbReference type="ARBA" id="ARBA00001947"/>
    </source>
</evidence>
<organism evidence="11 12">
    <name type="scientific">Spiroplasma corruscae</name>
    <dbReference type="NCBI Taxonomy" id="216934"/>
    <lineage>
        <taxon>Bacteria</taxon>
        <taxon>Bacillati</taxon>
        <taxon>Mycoplasmatota</taxon>
        <taxon>Mollicutes</taxon>
        <taxon>Entomoplasmatales</taxon>
        <taxon>Spiroplasmataceae</taxon>
        <taxon>Spiroplasma</taxon>
    </lineage>
</organism>
<gene>
    <name evidence="11" type="primary">rpe</name>
    <name evidence="11" type="ORF">SCORR_v1c01790</name>
</gene>
<dbReference type="CDD" id="cd00429">
    <property type="entry name" value="RPE"/>
    <property type="match status" value="1"/>
</dbReference>
<dbReference type="InterPro" id="IPR000056">
    <property type="entry name" value="Ribul_P_3_epim-like"/>
</dbReference>
<dbReference type="GO" id="GO:0046872">
    <property type="term" value="F:metal ion binding"/>
    <property type="evidence" value="ECO:0007669"/>
    <property type="project" value="UniProtKB-KW"/>
</dbReference>
<dbReference type="InterPro" id="IPR013785">
    <property type="entry name" value="Aldolase_TIM"/>
</dbReference>
<dbReference type="PANTHER" id="PTHR11749">
    <property type="entry name" value="RIBULOSE-5-PHOSPHATE-3-EPIMERASE"/>
    <property type="match status" value="1"/>
</dbReference>
<dbReference type="KEGG" id="scou:SCORR_v1c01790"/>
<dbReference type="GO" id="GO:0006091">
    <property type="term" value="P:generation of precursor metabolites and energy"/>
    <property type="evidence" value="ECO:0007669"/>
    <property type="project" value="UniProtKB-ARBA"/>
</dbReference>
<evidence type="ECO:0000313" key="12">
    <source>
        <dbReference type="Proteomes" id="UP000203229"/>
    </source>
</evidence>
<evidence type="ECO:0000256" key="10">
    <source>
        <dbReference type="ARBA" id="ARBA00023277"/>
    </source>
</evidence>
<keyword evidence="12" id="KW-1185">Reference proteome</keyword>
<evidence type="ECO:0000256" key="9">
    <source>
        <dbReference type="ARBA" id="ARBA00023235"/>
    </source>
</evidence>
<accession>A0A222ENU0</accession>
<evidence type="ECO:0000256" key="7">
    <source>
        <dbReference type="ARBA" id="ARBA00023004"/>
    </source>
</evidence>
<proteinExistence type="predicted"/>
<keyword evidence="10" id="KW-0119">Carbohydrate metabolism</keyword>
<dbReference type="PROSITE" id="PS01086">
    <property type="entry name" value="RIBUL_P_3_EPIMER_2"/>
    <property type="match status" value="1"/>
</dbReference>
<dbReference type="Proteomes" id="UP000203229">
    <property type="component" value="Chromosome"/>
</dbReference>
<comment type="cofactor">
    <cofactor evidence="1">
        <name>Mn(2+)</name>
        <dbReference type="ChEBI" id="CHEBI:29035"/>
    </cofactor>
</comment>
<dbReference type="FunFam" id="3.20.20.70:FF:000191">
    <property type="entry name" value="ribulose-phosphate 3-epimerase isoform X2"/>
    <property type="match status" value="1"/>
</dbReference>
<evidence type="ECO:0000256" key="8">
    <source>
        <dbReference type="ARBA" id="ARBA00023211"/>
    </source>
</evidence>
<keyword evidence="9" id="KW-0413">Isomerase</keyword>
<dbReference type="GO" id="GO:0006163">
    <property type="term" value="P:purine nucleotide metabolic process"/>
    <property type="evidence" value="ECO:0007669"/>
    <property type="project" value="UniProtKB-ARBA"/>
</dbReference>
<evidence type="ECO:0000313" key="11">
    <source>
        <dbReference type="EMBL" id="ASP27954.1"/>
    </source>
</evidence>
<keyword evidence="7" id="KW-0408">Iron</keyword>
<dbReference type="OrthoDB" id="1645589at2"/>